<sequence length="138" mass="14866">MSTDPFDTIARSLHAGMQMQANKMLSGVPAELGTITETGLKLDNFKHEVQDYLVADFLATLHLPTFSLVGTTASPVDEEGNASGPKSQRTLFEFEPTMIEEVRVNLAAGLLPGERVLVMPTNGGADFVVMCRVVNNNA</sequence>
<evidence type="ECO:0008006" key="3">
    <source>
        <dbReference type="Google" id="ProtNLM"/>
    </source>
</evidence>
<protein>
    <recommendedName>
        <fullName evidence="3">DUF2577 domain-containing protein</fullName>
    </recommendedName>
</protein>
<dbReference type="RefSeq" id="WP_119790221.1">
    <property type="nucleotide sequence ID" value="NZ_QYZD01000001.1"/>
</dbReference>
<gene>
    <name evidence="1" type="ORF">DQX05_01385</name>
</gene>
<evidence type="ECO:0000313" key="2">
    <source>
        <dbReference type="Proteomes" id="UP000266177"/>
    </source>
</evidence>
<dbReference type="EMBL" id="QYZD01000001">
    <property type="protein sequence ID" value="RJG26713.1"/>
    <property type="molecule type" value="Genomic_DNA"/>
</dbReference>
<dbReference type="AlphaFoldDB" id="A0A3A3H4T6"/>
<name>A0A3A3H4T6_PANTH</name>
<evidence type="ECO:0000313" key="1">
    <source>
        <dbReference type="EMBL" id="RJG26713.1"/>
    </source>
</evidence>
<accession>A0A3A3H4T6</accession>
<dbReference type="Proteomes" id="UP000266177">
    <property type="component" value="Unassembled WGS sequence"/>
</dbReference>
<comment type="caution">
    <text evidence="1">The sequence shown here is derived from an EMBL/GenBank/DDBJ whole genome shotgun (WGS) entry which is preliminary data.</text>
</comment>
<organism evidence="1 2">
    <name type="scientific">Paenibacillus thiaminolyticus</name>
    <name type="common">Bacillus thiaminolyticus</name>
    <dbReference type="NCBI Taxonomy" id="49283"/>
    <lineage>
        <taxon>Bacteria</taxon>
        <taxon>Bacillati</taxon>
        <taxon>Bacillota</taxon>
        <taxon>Bacilli</taxon>
        <taxon>Bacillales</taxon>
        <taxon>Paenibacillaceae</taxon>
        <taxon>Paenibacillus</taxon>
    </lineage>
</organism>
<dbReference type="OrthoDB" id="2678554at2"/>
<reference evidence="1 2" key="1">
    <citation type="submission" date="2018-09" db="EMBL/GenBank/DDBJ databases">
        <title>Paenibacillus SK2017-BO5.</title>
        <authorList>
            <person name="Piskunova J.V."/>
            <person name="Dubiley S.A."/>
            <person name="Severinov K.V."/>
        </authorList>
    </citation>
    <scope>NUCLEOTIDE SEQUENCE [LARGE SCALE GENOMIC DNA]</scope>
    <source>
        <strain evidence="1 2">BO5</strain>
    </source>
</reference>
<proteinExistence type="predicted"/>